<evidence type="ECO:0000313" key="2">
    <source>
        <dbReference type="Proteomes" id="UP000317663"/>
    </source>
</evidence>
<name>A0A502GFP9_9GAMM</name>
<reference evidence="1 2" key="1">
    <citation type="journal article" date="2019" name="Environ. Microbiol.">
        <title>Species interactions and distinct microbial communities in high Arctic permafrost affected cryosols are associated with the CH4 and CO2 gas fluxes.</title>
        <authorList>
            <person name="Altshuler I."/>
            <person name="Hamel J."/>
            <person name="Turney S."/>
            <person name="Magnuson E."/>
            <person name="Levesque R."/>
            <person name="Greer C."/>
            <person name="Whyte L.G."/>
        </authorList>
    </citation>
    <scope>NUCLEOTIDE SEQUENCE [LARGE SCALE GENOMIC DNA]</scope>
    <source>
        <strain evidence="1 2">E4</strain>
    </source>
</reference>
<dbReference type="AlphaFoldDB" id="A0A502GFP9"/>
<evidence type="ECO:0000313" key="1">
    <source>
        <dbReference type="EMBL" id="TPG60120.1"/>
    </source>
</evidence>
<accession>A0A502GFP9</accession>
<comment type="caution">
    <text evidence="1">The sequence shown here is derived from an EMBL/GenBank/DDBJ whole genome shotgun (WGS) entry which is preliminary data.</text>
</comment>
<sequence length="122" mass="14306">MKKTKISKPPEMRVPLFNCARIVFFTDKEIARKYIKKLSGKVFDFEGYDGFEWMYQTSKRTFIIIAVFNNSAACLAHEAAHATFEICNIVQEPVKVESTNETFCYLIQRIMERFLPYLSSER</sequence>
<organism evidence="1 2">
    <name type="scientific">Ewingella americana</name>
    <dbReference type="NCBI Taxonomy" id="41202"/>
    <lineage>
        <taxon>Bacteria</taxon>
        <taxon>Pseudomonadati</taxon>
        <taxon>Pseudomonadota</taxon>
        <taxon>Gammaproteobacteria</taxon>
        <taxon>Enterobacterales</taxon>
        <taxon>Yersiniaceae</taxon>
        <taxon>Ewingella</taxon>
    </lineage>
</organism>
<keyword evidence="2" id="KW-1185">Reference proteome</keyword>
<dbReference type="OrthoDB" id="5692423at2"/>
<dbReference type="RefSeq" id="WP_140473847.1">
    <property type="nucleotide sequence ID" value="NZ_RCZD01000008.1"/>
</dbReference>
<dbReference type="EMBL" id="RCZD01000008">
    <property type="protein sequence ID" value="TPG60120.1"/>
    <property type="molecule type" value="Genomic_DNA"/>
</dbReference>
<protein>
    <submittedName>
        <fullName evidence="1">Uncharacterized protein</fullName>
    </submittedName>
</protein>
<dbReference type="Proteomes" id="UP000317663">
    <property type="component" value="Unassembled WGS sequence"/>
</dbReference>
<proteinExistence type="predicted"/>
<gene>
    <name evidence="1" type="ORF">EAH77_16255</name>
</gene>